<keyword evidence="10" id="KW-0732">Signal</keyword>
<evidence type="ECO:0000313" key="12">
    <source>
        <dbReference type="Proteomes" id="UP001497383"/>
    </source>
</evidence>
<organism evidence="11 12">
    <name type="scientific">Lodderomyces beijingensis</name>
    <dbReference type="NCBI Taxonomy" id="1775926"/>
    <lineage>
        <taxon>Eukaryota</taxon>
        <taxon>Fungi</taxon>
        <taxon>Dikarya</taxon>
        <taxon>Ascomycota</taxon>
        <taxon>Saccharomycotina</taxon>
        <taxon>Pichiomycetes</taxon>
        <taxon>Debaryomycetaceae</taxon>
        <taxon>Candida/Lodderomyces clade</taxon>
        <taxon>Lodderomyces</taxon>
    </lineage>
</organism>
<keyword evidence="12" id="KW-1185">Reference proteome</keyword>
<keyword evidence="8 9" id="KW-0472">Membrane</keyword>
<feature type="chain" id="PRO_5045589254" evidence="10">
    <location>
        <begin position="20"/>
        <end position="429"/>
    </location>
</feature>
<keyword evidence="5 9" id="KW-0812">Transmembrane</keyword>
<dbReference type="PANTHER" id="PTHR13121">
    <property type="entry name" value="GPI TRANSAMIDASE COMPONENT PIG-U"/>
    <property type="match status" value="1"/>
</dbReference>
<comment type="subcellular location">
    <subcellularLocation>
        <location evidence="1">Endoplasmic reticulum membrane</location>
        <topology evidence="1">Multi-pass membrane protein</topology>
    </subcellularLocation>
</comment>
<feature type="signal peptide" evidence="10">
    <location>
        <begin position="1"/>
        <end position="19"/>
    </location>
</feature>
<dbReference type="InterPro" id="IPR009600">
    <property type="entry name" value="PIG-U"/>
</dbReference>
<evidence type="ECO:0000256" key="9">
    <source>
        <dbReference type="SAM" id="Phobius"/>
    </source>
</evidence>
<dbReference type="GeneID" id="92210800"/>
<proteinExistence type="inferred from homology"/>
<evidence type="ECO:0000313" key="11">
    <source>
        <dbReference type="EMBL" id="CAK9441736.1"/>
    </source>
</evidence>
<dbReference type="PANTHER" id="PTHR13121:SF0">
    <property type="entry name" value="PHOSPHATIDYLINOSITOL GLYCAN ANCHOR BIOSYNTHESIS CLASS U PROTEIN"/>
    <property type="match status" value="1"/>
</dbReference>
<gene>
    <name evidence="11" type="ORF">LODBEIA_P56040</name>
</gene>
<feature type="transmembrane region" description="Helical" evidence="9">
    <location>
        <begin position="177"/>
        <end position="197"/>
    </location>
</feature>
<keyword evidence="4" id="KW-0337">GPI-anchor biosynthesis</keyword>
<feature type="transmembrane region" description="Helical" evidence="9">
    <location>
        <begin position="303"/>
        <end position="320"/>
    </location>
</feature>
<accession>A0ABP0ZTC1</accession>
<name>A0ABP0ZTC1_9ASCO</name>
<dbReference type="Pfam" id="PF06728">
    <property type="entry name" value="PIG-U"/>
    <property type="match status" value="1"/>
</dbReference>
<dbReference type="RefSeq" id="XP_066832542.1">
    <property type="nucleotide sequence ID" value="XM_066975955.1"/>
</dbReference>
<evidence type="ECO:0000256" key="2">
    <source>
        <dbReference type="ARBA" id="ARBA00004687"/>
    </source>
</evidence>
<sequence length="429" mass="48040">MSKLSQVFIIGGLVRSLLPTLVPSITPTLSSVVELSTPITSFKALKEAFYLLNNGIDLYDGGVNHNPPLLVVLLSLADALPYSDALFNVIYALVDLVIAWHLVRINRWYNAYVSTRMGKKPIVGFNDDLIASFYLFNPLVLLTNLSHSTIVFTWLFIVVAVYQITVKKQSLRGMISLAIATYLSFHSLYLLPSVLGLVHATAVQRGGDLARIYVQNIGIYVATLGLLVLTSFAFTASWQFVDNCYLTVILFKKITPNVGLWWYLFTEMFEFFSPFYVGMFNIYSFLYVTPIALRLFEYAKTPQLGDSFVAIVLSMLWISFTKSYPTVGDLGFVLSLVPILKGSVLPRCTMVFATGLTLVVALLLSPIFYHCWIVLGNGNSNFFYGINLTWGAVHIMAIMDLLWGQLIRDYITENEVKEDDIAKLSLAQI</sequence>
<feature type="transmembrane region" description="Helical" evidence="9">
    <location>
        <begin position="245"/>
        <end position="264"/>
    </location>
</feature>
<feature type="transmembrane region" description="Helical" evidence="9">
    <location>
        <begin position="381"/>
        <end position="403"/>
    </location>
</feature>
<dbReference type="Proteomes" id="UP001497383">
    <property type="component" value="Chromosome 7"/>
</dbReference>
<evidence type="ECO:0000256" key="7">
    <source>
        <dbReference type="ARBA" id="ARBA00022989"/>
    </source>
</evidence>
<evidence type="ECO:0000256" key="1">
    <source>
        <dbReference type="ARBA" id="ARBA00004477"/>
    </source>
</evidence>
<feature type="transmembrane region" description="Helical" evidence="9">
    <location>
        <begin position="276"/>
        <end position="296"/>
    </location>
</feature>
<evidence type="ECO:0000256" key="10">
    <source>
        <dbReference type="SAM" id="SignalP"/>
    </source>
</evidence>
<reference evidence="11 12" key="1">
    <citation type="submission" date="2024-03" db="EMBL/GenBank/DDBJ databases">
        <authorList>
            <person name="Brejova B."/>
        </authorList>
    </citation>
    <scope>NUCLEOTIDE SEQUENCE [LARGE SCALE GENOMIC DNA]</scope>
    <source>
        <strain evidence="11 12">CBS 14171</strain>
    </source>
</reference>
<evidence type="ECO:0000256" key="4">
    <source>
        <dbReference type="ARBA" id="ARBA00022502"/>
    </source>
</evidence>
<feature type="transmembrane region" description="Helical" evidence="9">
    <location>
        <begin position="147"/>
        <end position="165"/>
    </location>
</feature>
<comment type="similarity">
    <text evidence="3">Belongs to the PIGU family.</text>
</comment>
<evidence type="ECO:0000256" key="8">
    <source>
        <dbReference type="ARBA" id="ARBA00023136"/>
    </source>
</evidence>
<evidence type="ECO:0000256" key="5">
    <source>
        <dbReference type="ARBA" id="ARBA00022692"/>
    </source>
</evidence>
<evidence type="ECO:0000256" key="3">
    <source>
        <dbReference type="ARBA" id="ARBA00010026"/>
    </source>
</evidence>
<feature type="transmembrane region" description="Helical" evidence="9">
    <location>
        <begin position="217"/>
        <end position="238"/>
    </location>
</feature>
<keyword evidence="6" id="KW-0256">Endoplasmic reticulum</keyword>
<comment type="pathway">
    <text evidence="2">Glycolipid biosynthesis; glycosylphosphatidylinositol-anchor biosynthesis.</text>
</comment>
<keyword evidence="7 9" id="KW-1133">Transmembrane helix</keyword>
<feature type="transmembrane region" description="Helical" evidence="9">
    <location>
        <begin position="351"/>
        <end position="375"/>
    </location>
</feature>
<dbReference type="EMBL" id="OZ022411">
    <property type="protein sequence ID" value="CAK9441736.1"/>
    <property type="molecule type" value="Genomic_DNA"/>
</dbReference>
<protein>
    <submittedName>
        <fullName evidence="11">Uncharacterized protein</fullName>
    </submittedName>
</protein>
<evidence type="ECO:0000256" key="6">
    <source>
        <dbReference type="ARBA" id="ARBA00022824"/>
    </source>
</evidence>